<evidence type="ECO:0000256" key="1">
    <source>
        <dbReference type="ARBA" id="ARBA00004514"/>
    </source>
</evidence>
<dbReference type="Pfam" id="PF05400">
    <property type="entry name" value="FliT"/>
    <property type="match status" value="1"/>
</dbReference>
<dbReference type="Proteomes" id="UP000064201">
    <property type="component" value="Chromosome"/>
</dbReference>
<dbReference type="OrthoDB" id="5787081at2"/>
<evidence type="ECO:0000256" key="2">
    <source>
        <dbReference type="ARBA" id="ARBA00022490"/>
    </source>
</evidence>
<name>A0A0G3G434_9GAMM</name>
<keyword evidence="2" id="KW-0963">Cytoplasm</keyword>
<dbReference type="PATRIC" id="fig|106634.4.peg.1433"/>
<keyword evidence="8" id="KW-1185">Reference proteome</keyword>
<evidence type="ECO:0000256" key="3">
    <source>
        <dbReference type="ARBA" id="ARBA00022795"/>
    </source>
</evidence>
<dbReference type="InterPro" id="IPR008622">
    <property type="entry name" value="FliT"/>
</dbReference>
<keyword evidence="3" id="KW-1005">Bacterial flagellum biogenesis</keyword>
<accession>A0A0G3G434</accession>
<dbReference type="EMBL" id="CP011367">
    <property type="protein sequence ID" value="AKJ95124.1"/>
    <property type="molecule type" value="Genomic_DNA"/>
</dbReference>
<evidence type="ECO:0000256" key="4">
    <source>
        <dbReference type="ARBA" id="ARBA00023186"/>
    </source>
</evidence>
<organism evidence="7 8">
    <name type="scientific">Thioalkalivibrio versutus</name>
    <dbReference type="NCBI Taxonomy" id="106634"/>
    <lineage>
        <taxon>Bacteria</taxon>
        <taxon>Pseudomonadati</taxon>
        <taxon>Pseudomonadota</taxon>
        <taxon>Gammaproteobacteria</taxon>
        <taxon>Chromatiales</taxon>
        <taxon>Ectothiorhodospiraceae</taxon>
        <taxon>Thioalkalivibrio</taxon>
    </lineage>
</organism>
<proteinExistence type="predicted"/>
<evidence type="ECO:0000256" key="6">
    <source>
        <dbReference type="SAM" id="MobiDB-lite"/>
    </source>
</evidence>
<sequence>MTGTDSREAPETTGATLEDAVEAIRAHMARAVAEEDWEELQELDRQTRALVERAFGADPVPLRDDSGAALRTALEDLARFYETSVQDLSLRRGEVAQQIRELKSGRKGTNAYETTRRHSMRTGPGHSAD</sequence>
<evidence type="ECO:0000256" key="5">
    <source>
        <dbReference type="ARBA" id="ARBA00093797"/>
    </source>
</evidence>
<feature type="region of interest" description="Disordered" evidence="6">
    <location>
        <begin position="102"/>
        <end position="129"/>
    </location>
</feature>
<dbReference type="STRING" id="106634.TVD_07010"/>
<dbReference type="GO" id="GO:0044781">
    <property type="term" value="P:bacterial-type flagellum organization"/>
    <property type="evidence" value="ECO:0007669"/>
    <property type="project" value="UniProtKB-KW"/>
</dbReference>
<dbReference type="RefSeq" id="WP_047251192.1">
    <property type="nucleotide sequence ID" value="NZ_CP011367.1"/>
</dbReference>
<dbReference type="AlphaFoldDB" id="A0A0G3G434"/>
<dbReference type="KEGG" id="tvr:TVD_07010"/>
<evidence type="ECO:0000313" key="8">
    <source>
        <dbReference type="Proteomes" id="UP000064201"/>
    </source>
</evidence>
<protein>
    <recommendedName>
        <fullName evidence="5">Flagellar protein FliT</fullName>
    </recommendedName>
</protein>
<gene>
    <name evidence="7" type="ORF">TVD_07010</name>
</gene>
<keyword evidence="4" id="KW-0143">Chaperone</keyword>
<reference evidence="7 8" key="1">
    <citation type="submission" date="2015-04" db="EMBL/GenBank/DDBJ databases">
        <title>Complete Sequence for the Genome of the Thioalkalivibrio versutus D301.</title>
        <authorList>
            <person name="Mu T."/>
            <person name="Zhou J."/>
            <person name="Xu X."/>
        </authorList>
    </citation>
    <scope>NUCLEOTIDE SEQUENCE [LARGE SCALE GENOMIC DNA]</scope>
    <source>
        <strain evidence="7 8">D301</strain>
    </source>
</reference>
<comment type="subcellular location">
    <subcellularLocation>
        <location evidence="1">Cytoplasm</location>
        <location evidence="1">Cytosol</location>
    </subcellularLocation>
</comment>
<dbReference type="Gene3D" id="1.20.58.380">
    <property type="entry name" value="Flagellar protein flit"/>
    <property type="match status" value="1"/>
</dbReference>
<evidence type="ECO:0000313" key="7">
    <source>
        <dbReference type="EMBL" id="AKJ95124.1"/>
    </source>
</evidence>